<protein>
    <submittedName>
        <fullName evidence="2">Uncharacterized protein</fullName>
    </submittedName>
</protein>
<organism evidence="2 3">
    <name type="scientific">Nocardioides marmoriginsengisoli</name>
    <dbReference type="NCBI Taxonomy" id="661483"/>
    <lineage>
        <taxon>Bacteria</taxon>
        <taxon>Bacillati</taxon>
        <taxon>Actinomycetota</taxon>
        <taxon>Actinomycetes</taxon>
        <taxon>Propionibacteriales</taxon>
        <taxon>Nocardioidaceae</taxon>
        <taxon>Nocardioides</taxon>
    </lineage>
</organism>
<feature type="transmembrane region" description="Helical" evidence="1">
    <location>
        <begin position="366"/>
        <end position="385"/>
    </location>
</feature>
<evidence type="ECO:0000313" key="2">
    <source>
        <dbReference type="EMBL" id="RNL62864.1"/>
    </source>
</evidence>
<evidence type="ECO:0000256" key="1">
    <source>
        <dbReference type="SAM" id="Phobius"/>
    </source>
</evidence>
<keyword evidence="1" id="KW-0812">Transmembrane</keyword>
<accession>A0A3N0CHD7</accession>
<keyword evidence="3" id="KW-1185">Reference proteome</keyword>
<gene>
    <name evidence="2" type="ORF">EFK50_14115</name>
</gene>
<keyword evidence="1" id="KW-0472">Membrane</keyword>
<sequence>MVQLLPPIKSKKFKHAAERLQVDGAARRYFERCYTHADDFSLSAEFLELRNVEWLGYTRGTSPAGIELTVHHVLVTDGFHGTRSLHQHVAFKELAEIGGADGSLRDLVRTLHAVYWAPFDHRTLPAWLNDLDPFLSLLADRPAMISASRQIYTSVVLAPSEKPRLTDWHPDATSLYSLLNLHTEGVDSTAAITALSSSRWQTTSFFAGFAQPNGLLSVAVPFPHDARPWSQVAPWDPDDFKVADREFLHRIRDQGAVFEPYDLSPEFPCLRYSSLVLLEYLGNAEFEQLRIRKRLDQIGRLPWPASVAVGVAEARKLSQSYFRTTSLQMLRLPIMRQVAGSLLETRTLSLNEKVIEAMRANLLNDLMAILGLLAIVVPIVQVVLAKVW</sequence>
<keyword evidence="1" id="KW-1133">Transmembrane helix</keyword>
<comment type="caution">
    <text evidence="2">The sequence shown here is derived from an EMBL/GenBank/DDBJ whole genome shotgun (WGS) entry which is preliminary data.</text>
</comment>
<reference evidence="2 3" key="1">
    <citation type="submission" date="2018-11" db="EMBL/GenBank/DDBJ databases">
        <authorList>
            <person name="Li F."/>
        </authorList>
    </citation>
    <scope>NUCLEOTIDE SEQUENCE [LARGE SCALE GENOMIC DNA]</scope>
    <source>
        <strain evidence="2 3">Gsoil 097</strain>
    </source>
</reference>
<dbReference type="Proteomes" id="UP000267128">
    <property type="component" value="Unassembled WGS sequence"/>
</dbReference>
<dbReference type="EMBL" id="RJSE01000007">
    <property type="protein sequence ID" value="RNL62864.1"/>
    <property type="molecule type" value="Genomic_DNA"/>
</dbReference>
<proteinExistence type="predicted"/>
<dbReference type="AlphaFoldDB" id="A0A3N0CHD7"/>
<evidence type="ECO:0000313" key="3">
    <source>
        <dbReference type="Proteomes" id="UP000267128"/>
    </source>
</evidence>
<name>A0A3N0CHD7_9ACTN</name>